<evidence type="ECO:0000313" key="3">
    <source>
        <dbReference type="Proteomes" id="UP001216674"/>
    </source>
</evidence>
<reference evidence="2 3" key="1">
    <citation type="submission" date="2023-03" db="EMBL/GenBank/DDBJ databases">
        <title>Draft assemblies of triclosan tolerant bacteria isolated from returned activated sludge.</title>
        <authorList>
            <person name="Van Hamelsveld S."/>
        </authorList>
    </citation>
    <scope>NUCLEOTIDE SEQUENCE [LARGE SCALE GENOMIC DNA]</scope>
    <source>
        <strain evidence="2 3">GW210010_S58</strain>
    </source>
</reference>
<comment type="caution">
    <text evidence="2">The sequence shown here is derived from an EMBL/GenBank/DDBJ whole genome shotgun (WGS) entry which is preliminary data.</text>
</comment>
<keyword evidence="3" id="KW-1185">Reference proteome</keyword>
<accession>A0ABT6AIC4</accession>
<gene>
    <name evidence="2" type="ORF">P3W85_03630</name>
</gene>
<proteinExistence type="predicted"/>
<name>A0ABT6AIC4_9BURK</name>
<dbReference type="RefSeq" id="WP_276263763.1">
    <property type="nucleotide sequence ID" value="NZ_JARJLM010000061.1"/>
</dbReference>
<protein>
    <submittedName>
        <fullName evidence="2">Uncharacterized protein</fullName>
    </submittedName>
</protein>
<organism evidence="2 3">
    <name type="scientific">Cupriavidus basilensis</name>
    <dbReference type="NCBI Taxonomy" id="68895"/>
    <lineage>
        <taxon>Bacteria</taxon>
        <taxon>Pseudomonadati</taxon>
        <taxon>Pseudomonadota</taxon>
        <taxon>Betaproteobacteria</taxon>
        <taxon>Burkholderiales</taxon>
        <taxon>Burkholderiaceae</taxon>
        <taxon>Cupriavidus</taxon>
    </lineage>
</organism>
<feature type="region of interest" description="Disordered" evidence="1">
    <location>
        <begin position="68"/>
        <end position="88"/>
    </location>
</feature>
<dbReference type="EMBL" id="JARJLM010000061">
    <property type="protein sequence ID" value="MDF3832047.1"/>
    <property type="molecule type" value="Genomic_DNA"/>
</dbReference>
<dbReference type="Proteomes" id="UP001216674">
    <property type="component" value="Unassembled WGS sequence"/>
</dbReference>
<evidence type="ECO:0000313" key="2">
    <source>
        <dbReference type="EMBL" id="MDF3832047.1"/>
    </source>
</evidence>
<evidence type="ECO:0000256" key="1">
    <source>
        <dbReference type="SAM" id="MobiDB-lite"/>
    </source>
</evidence>
<sequence length="88" mass="10026">MPKISFVYRNQKDETKTYELLDWVEQGDYIRGICTRANAMRTFRKERVVAYLEGGSLLLRPHEATAMLGQREPVVPAPRDATPADDGD</sequence>